<dbReference type="PROSITE" id="PS51819">
    <property type="entry name" value="VOC"/>
    <property type="match status" value="2"/>
</dbReference>
<proteinExistence type="predicted"/>
<dbReference type="Pfam" id="PF00903">
    <property type="entry name" value="Glyoxalase"/>
    <property type="match status" value="2"/>
</dbReference>
<gene>
    <name evidence="3" type="primary">txxe 2528-catE</name>
    <name evidence="3" type="ORF">TXXE_10380</name>
</gene>
<dbReference type="CDD" id="cd07255">
    <property type="entry name" value="VOC_BsCatE_like_N"/>
    <property type="match status" value="1"/>
</dbReference>
<dbReference type="InterPro" id="IPR018146">
    <property type="entry name" value="Glyoxalase_1_CS"/>
</dbReference>
<dbReference type="GO" id="GO:0018577">
    <property type="term" value="F:catechol 2,3-dioxygenase activity"/>
    <property type="evidence" value="ECO:0007669"/>
    <property type="project" value="UniProtKB-EC"/>
</dbReference>
<accession>A0ABM8V4G4</accession>
<dbReference type="InterPro" id="IPR029068">
    <property type="entry name" value="Glyas_Bleomycin-R_OHBP_Dase"/>
</dbReference>
<dbReference type="PROSITE" id="PS00934">
    <property type="entry name" value="GLYOXALASE_I_1"/>
    <property type="match status" value="1"/>
</dbReference>
<dbReference type="InterPro" id="IPR004360">
    <property type="entry name" value="Glyas_Fos-R_dOase_dom"/>
</dbReference>
<dbReference type="RefSeq" id="WP_213484566.1">
    <property type="nucleotide sequence ID" value="NZ_CAJRAY010000047.1"/>
</dbReference>
<dbReference type="PANTHER" id="PTHR43279:SF1">
    <property type="entry name" value="CATECHOL-2,3-DIOXYGENASE"/>
    <property type="match status" value="1"/>
</dbReference>
<reference evidence="3 4" key="1">
    <citation type="submission" date="2021-04" db="EMBL/GenBank/DDBJ databases">
        <authorList>
            <person name="Rakotoarivonina H."/>
        </authorList>
    </citation>
    <scope>NUCLEOTIDE SEQUENCE [LARGE SCALE GENOMIC DNA]</scope>
    <source>
        <strain evidence="3 4">XE</strain>
    </source>
</reference>
<feature type="domain" description="VOC" evidence="2">
    <location>
        <begin position="169"/>
        <end position="283"/>
    </location>
</feature>
<evidence type="ECO:0000256" key="1">
    <source>
        <dbReference type="ARBA" id="ARBA00022723"/>
    </source>
</evidence>
<dbReference type="Gene3D" id="3.10.180.10">
    <property type="entry name" value="2,3-Dihydroxybiphenyl 1,2-Dioxygenase, domain 1"/>
    <property type="match status" value="2"/>
</dbReference>
<protein>
    <submittedName>
        <fullName evidence="3">Catechol-2,3-dioxygenase</fullName>
        <ecNumber evidence="3">1.13.11.2</ecNumber>
    </submittedName>
</protein>
<dbReference type="SUPFAM" id="SSF54593">
    <property type="entry name" value="Glyoxalase/Bleomycin resistance protein/Dihydroxybiphenyl dioxygenase"/>
    <property type="match status" value="2"/>
</dbReference>
<comment type="caution">
    <text evidence="3">The sequence shown here is derived from an EMBL/GenBank/DDBJ whole genome shotgun (WGS) entry which is preliminary data.</text>
</comment>
<evidence type="ECO:0000313" key="3">
    <source>
        <dbReference type="EMBL" id="CAG5086894.1"/>
    </source>
</evidence>
<evidence type="ECO:0000313" key="4">
    <source>
        <dbReference type="Proteomes" id="UP000681526"/>
    </source>
</evidence>
<dbReference type="PANTHER" id="PTHR43279">
    <property type="entry name" value="CATECHOL-2,3-DIOXYGENASE"/>
    <property type="match status" value="1"/>
</dbReference>
<keyword evidence="4" id="KW-1185">Reference proteome</keyword>
<organism evidence="3 4">
    <name type="scientific">Thermobacillus xylanilyticus</name>
    <dbReference type="NCBI Taxonomy" id="76633"/>
    <lineage>
        <taxon>Bacteria</taxon>
        <taxon>Bacillati</taxon>
        <taxon>Bacillota</taxon>
        <taxon>Bacilli</taxon>
        <taxon>Bacillales</taxon>
        <taxon>Paenibacillaceae</taxon>
        <taxon>Thermobacillus</taxon>
    </lineage>
</organism>
<dbReference type="EMBL" id="CAJRAY010000047">
    <property type="protein sequence ID" value="CAG5086894.1"/>
    <property type="molecule type" value="Genomic_DNA"/>
</dbReference>
<keyword evidence="1" id="KW-0479">Metal-binding</keyword>
<dbReference type="InterPro" id="IPR037523">
    <property type="entry name" value="VOC_core"/>
</dbReference>
<keyword evidence="3" id="KW-0560">Oxidoreductase</keyword>
<dbReference type="Proteomes" id="UP000681526">
    <property type="component" value="Unassembled WGS sequence"/>
</dbReference>
<sequence>MAGFHQAPCTYVGQVSLKVRDLDRALRFYRDVIGFKVLTQTGASATLTADGRTALLTVERPEDAAPKQGRTTGLYHFALLLPTRADLARIVKHFARIGLRFGSSDHLVSEALYLSDPDGNGIEIYRDRDPSEWNWKRGEVEMAVDPLDFRDLVGLGDDKPWDGLPVGTLMGHIHLHVSELGPAERFYADGLGFEVVNRFGSQALFLSTGGYHHHIGLNTWNGVGAPRPAANSVGLRSFTLIYPDEAARERAVLNLRNLGAEVTEQGGAFAASDPSGNRILLAI</sequence>
<dbReference type="CDD" id="cd16359">
    <property type="entry name" value="VOC_BsCatE_like_C"/>
    <property type="match status" value="1"/>
</dbReference>
<feature type="domain" description="VOC" evidence="2">
    <location>
        <begin position="11"/>
        <end position="127"/>
    </location>
</feature>
<name>A0ABM8V4G4_THEXY</name>
<evidence type="ECO:0000259" key="2">
    <source>
        <dbReference type="PROSITE" id="PS51819"/>
    </source>
</evidence>
<dbReference type="EC" id="1.13.11.2" evidence="3"/>